<accession>A0A6S6SQ99</accession>
<proteinExistence type="predicted"/>
<dbReference type="EMBL" id="CACVAX010000016">
    <property type="protein sequence ID" value="CAA6807170.1"/>
    <property type="molecule type" value="Genomic_DNA"/>
</dbReference>
<evidence type="ECO:0000313" key="1">
    <source>
        <dbReference type="EMBL" id="CAA6807170.1"/>
    </source>
</evidence>
<name>A0A6S6SQ99_9BACT</name>
<sequence>MKRVVLWVLLCVSFMFGNEPIDYGWNIPDTPLYMGGYIDVVYDENHEEHFIFDDIALLLSGNSERFDFLSEVEVSHLSLDGTSDGSSDLRINLERLQVAYTLNNAGQVTVGRFNSDMGYWNQAPINILQDTTTYPHIIRHVFPKATTGLMYQARSDDRHSYSMMLQHNQDIGLKDESIVADRHFALNYQREHEAFSLRVGGGFYRETDGVESSYLGTGIDYELSDFSILAEFFTHKSEAGESIPYSAYVQPIWYYSQRQNFVLRLERYKDELLKANEGIVLFGYTYRPRSNMALKAEYIHHTQEPLNRFVYSFSVMF</sequence>
<dbReference type="AlphaFoldDB" id="A0A6S6SQ99"/>
<organism evidence="1">
    <name type="scientific">uncultured Sulfurovum sp</name>
    <dbReference type="NCBI Taxonomy" id="269237"/>
    <lineage>
        <taxon>Bacteria</taxon>
        <taxon>Pseudomonadati</taxon>
        <taxon>Campylobacterota</taxon>
        <taxon>Epsilonproteobacteria</taxon>
        <taxon>Campylobacterales</taxon>
        <taxon>Sulfurovaceae</taxon>
        <taxon>Sulfurovum</taxon>
        <taxon>environmental samples</taxon>
    </lineage>
</organism>
<gene>
    <name evidence="1" type="ORF">HELGO_WM14078</name>
</gene>
<reference evidence="1" key="1">
    <citation type="submission" date="2020-01" db="EMBL/GenBank/DDBJ databases">
        <authorList>
            <person name="Meier V. D."/>
            <person name="Meier V D."/>
        </authorList>
    </citation>
    <scope>NUCLEOTIDE SEQUENCE</scope>
    <source>
        <strain evidence="1">HLG_WM_MAG_04</strain>
    </source>
</reference>
<dbReference type="SUPFAM" id="SSF56935">
    <property type="entry name" value="Porins"/>
    <property type="match status" value="1"/>
</dbReference>
<protein>
    <submittedName>
        <fullName evidence="1">Uncharacterized protein</fullName>
    </submittedName>
</protein>